<proteinExistence type="inferred from homology"/>
<dbReference type="Proteomes" id="UP000051315">
    <property type="component" value="Unassembled WGS sequence"/>
</dbReference>
<evidence type="ECO:0000256" key="1">
    <source>
        <dbReference type="ARBA" id="ARBA00009865"/>
    </source>
</evidence>
<dbReference type="GO" id="GO:0004553">
    <property type="term" value="F:hydrolase activity, hydrolyzing O-glycosyl compounds"/>
    <property type="evidence" value="ECO:0007669"/>
    <property type="project" value="InterPro"/>
</dbReference>
<dbReference type="Gene3D" id="2.115.10.20">
    <property type="entry name" value="Glycosyl hydrolase domain, family 43"/>
    <property type="match status" value="1"/>
</dbReference>
<protein>
    <submittedName>
        <fullName evidence="7">Xylan 1,4-beta-xylosidase</fullName>
    </submittedName>
</protein>
<dbReference type="RefSeq" id="WP_201779854.1">
    <property type="nucleotide sequence ID" value="NZ_AZFX01000048.1"/>
</dbReference>
<dbReference type="AlphaFoldDB" id="A0A0R1VUX9"/>
<feature type="active site" description="Proton donor" evidence="4">
    <location>
        <position position="174"/>
    </location>
</feature>
<dbReference type="InterPro" id="IPR006710">
    <property type="entry name" value="Glyco_hydro_43"/>
</dbReference>
<evidence type="ECO:0000313" key="8">
    <source>
        <dbReference type="Proteomes" id="UP000051315"/>
    </source>
</evidence>
<feature type="active site" description="Proton acceptor" evidence="4">
    <location>
        <position position="14"/>
    </location>
</feature>
<feature type="site" description="Important for catalytic activity, responsible for pKa modulation of the active site Glu and correct orientation of both the proton donor and substrate" evidence="5">
    <location>
        <position position="120"/>
    </location>
</feature>
<dbReference type="PANTHER" id="PTHR42812">
    <property type="entry name" value="BETA-XYLOSIDASE"/>
    <property type="match status" value="1"/>
</dbReference>
<dbReference type="InterPro" id="IPR051795">
    <property type="entry name" value="Glycosyl_Hydrlase_43"/>
</dbReference>
<comment type="similarity">
    <text evidence="1 6">Belongs to the glycosyl hydrolase 43 family.</text>
</comment>
<dbReference type="InterPro" id="IPR023296">
    <property type="entry name" value="Glyco_hydro_beta-prop_sf"/>
</dbReference>
<dbReference type="PATRIC" id="fig|1423735.3.peg.1715"/>
<evidence type="ECO:0000256" key="4">
    <source>
        <dbReference type="PIRSR" id="PIRSR606710-1"/>
    </source>
</evidence>
<comment type="caution">
    <text evidence="7">The sequence shown here is derived from an EMBL/GenBank/DDBJ whole genome shotgun (WGS) entry which is preliminary data.</text>
</comment>
<organism evidence="7 8">
    <name type="scientific">Lapidilactobacillus concavus DSM 17758</name>
    <dbReference type="NCBI Taxonomy" id="1423735"/>
    <lineage>
        <taxon>Bacteria</taxon>
        <taxon>Bacillati</taxon>
        <taxon>Bacillota</taxon>
        <taxon>Bacilli</taxon>
        <taxon>Lactobacillales</taxon>
        <taxon>Lactobacillaceae</taxon>
        <taxon>Lapidilactobacillus</taxon>
    </lineage>
</organism>
<keyword evidence="3 6" id="KW-0326">Glycosidase</keyword>
<evidence type="ECO:0000256" key="2">
    <source>
        <dbReference type="ARBA" id="ARBA00022801"/>
    </source>
</evidence>
<name>A0A0R1VUX9_9LACO</name>
<reference evidence="7 8" key="1">
    <citation type="journal article" date="2015" name="Genome Announc.">
        <title>Expanding the biotechnology potential of lactobacilli through comparative genomics of 213 strains and associated genera.</title>
        <authorList>
            <person name="Sun Z."/>
            <person name="Harris H.M."/>
            <person name="McCann A."/>
            <person name="Guo C."/>
            <person name="Argimon S."/>
            <person name="Zhang W."/>
            <person name="Yang X."/>
            <person name="Jeffery I.B."/>
            <person name="Cooney J.C."/>
            <person name="Kagawa T.F."/>
            <person name="Liu W."/>
            <person name="Song Y."/>
            <person name="Salvetti E."/>
            <person name="Wrobel A."/>
            <person name="Rasinkangas P."/>
            <person name="Parkhill J."/>
            <person name="Rea M.C."/>
            <person name="O'Sullivan O."/>
            <person name="Ritari J."/>
            <person name="Douillard F.P."/>
            <person name="Paul Ross R."/>
            <person name="Yang R."/>
            <person name="Briner A.E."/>
            <person name="Felis G.E."/>
            <person name="de Vos W.M."/>
            <person name="Barrangou R."/>
            <person name="Klaenhammer T.R."/>
            <person name="Caufield P.W."/>
            <person name="Cui Y."/>
            <person name="Zhang H."/>
            <person name="O'Toole P.W."/>
        </authorList>
    </citation>
    <scope>NUCLEOTIDE SEQUENCE [LARGE SCALE GENOMIC DNA]</scope>
    <source>
        <strain evidence="7 8">DSM 17758</strain>
    </source>
</reference>
<dbReference type="Pfam" id="PF04616">
    <property type="entry name" value="Glyco_hydro_43"/>
    <property type="match status" value="1"/>
</dbReference>
<dbReference type="SUPFAM" id="SSF75005">
    <property type="entry name" value="Arabinanase/levansucrase/invertase"/>
    <property type="match status" value="1"/>
</dbReference>
<keyword evidence="8" id="KW-1185">Reference proteome</keyword>
<dbReference type="GO" id="GO:0005975">
    <property type="term" value="P:carbohydrate metabolic process"/>
    <property type="evidence" value="ECO:0007669"/>
    <property type="project" value="InterPro"/>
</dbReference>
<evidence type="ECO:0000256" key="5">
    <source>
        <dbReference type="PIRSR" id="PIRSR606710-2"/>
    </source>
</evidence>
<accession>A0A0R1VUX9</accession>
<gene>
    <name evidence="7" type="ORF">FC15_GL001653</name>
</gene>
<dbReference type="EMBL" id="AZFX01000048">
    <property type="protein sequence ID" value="KRM09560.1"/>
    <property type="molecule type" value="Genomic_DNA"/>
</dbReference>
<keyword evidence="2 6" id="KW-0378">Hydrolase</keyword>
<sequence length="349" mass="39895">MIYHDPIIPGFYPDPSICRVKNKYYLVTSSFNYFPGVPLFESEDLVNWQQIGHVLTRKSQLELKGASTSGGIYAPTIRYHEGRFYMMTTNVDYGGNFYVWTDDIHGEWSDPIYVEQGGIDPSLYFENGHAYFMSNGEDDAGVSGITQCEIDIETGQKLTPSKSLWQGAGGRYLEGPHLYKINGYYYLLASEGGTEYGHMLVYARSQEITGPYQNFEQNPVLTNRNLGGYQIQGCGHGDLVSDPNGNWWLVHLGFRQLDRWLQHHITGREVYLVPVTFDQNGWFSAGVNKTTPKTIATDRIDAAIVQQPLPKFSFENTKLKREWSFYEILMKIIIKLERIKLNYMAINLI</sequence>
<evidence type="ECO:0000256" key="6">
    <source>
        <dbReference type="RuleBase" id="RU361187"/>
    </source>
</evidence>
<dbReference type="CDD" id="cd18617">
    <property type="entry name" value="GH43_XynB-like"/>
    <property type="match status" value="1"/>
</dbReference>
<dbReference type="STRING" id="1423735.FC15_GL001653"/>
<evidence type="ECO:0000256" key="3">
    <source>
        <dbReference type="ARBA" id="ARBA00023295"/>
    </source>
</evidence>
<dbReference type="PANTHER" id="PTHR42812:SF12">
    <property type="entry name" value="BETA-XYLOSIDASE-RELATED"/>
    <property type="match status" value="1"/>
</dbReference>
<evidence type="ECO:0000313" key="7">
    <source>
        <dbReference type="EMBL" id="KRM09560.1"/>
    </source>
</evidence>